<dbReference type="Proteomes" id="UP001231649">
    <property type="component" value="Chromosome 26"/>
</dbReference>
<accession>A0ACC2Q696</accession>
<sequence>MYVIVLGIFIIKLQISISDPQFPTHVDLQKVGEAIFDNERFNILKPATHVITDHFKEFMLRRGSESSNHPAKRVFLDKNGFRHEWSGFGEEIKSLRKTDLKYLRGSFEVDSENTPKPSITTANKNVNTIDTDKDSSKNKETEDVPGYHHHHHQPFNVPTAGTQASSLGEGMGHNPPHGPSAVWWMSQVYEFLRHAGFLTMFSFTDLRAVEMNKVMRLAGFEPTTYNS</sequence>
<dbReference type="EMBL" id="CM056802">
    <property type="protein sequence ID" value="KAJ8708026.1"/>
    <property type="molecule type" value="Genomic_DNA"/>
</dbReference>
<comment type="caution">
    <text evidence="1">The sequence shown here is derived from an EMBL/GenBank/DDBJ whole genome shotgun (WGS) entry which is preliminary data.</text>
</comment>
<organism evidence="1 2">
    <name type="scientific">Mythimna loreyi</name>
    <dbReference type="NCBI Taxonomy" id="667449"/>
    <lineage>
        <taxon>Eukaryota</taxon>
        <taxon>Metazoa</taxon>
        <taxon>Ecdysozoa</taxon>
        <taxon>Arthropoda</taxon>
        <taxon>Hexapoda</taxon>
        <taxon>Insecta</taxon>
        <taxon>Pterygota</taxon>
        <taxon>Neoptera</taxon>
        <taxon>Endopterygota</taxon>
        <taxon>Lepidoptera</taxon>
        <taxon>Glossata</taxon>
        <taxon>Ditrysia</taxon>
        <taxon>Noctuoidea</taxon>
        <taxon>Noctuidae</taxon>
        <taxon>Noctuinae</taxon>
        <taxon>Hadenini</taxon>
        <taxon>Mythimna</taxon>
    </lineage>
</organism>
<evidence type="ECO:0000313" key="2">
    <source>
        <dbReference type="Proteomes" id="UP001231649"/>
    </source>
</evidence>
<proteinExistence type="predicted"/>
<name>A0ACC2Q696_9NEOP</name>
<reference evidence="1" key="1">
    <citation type="submission" date="2023-03" db="EMBL/GenBank/DDBJ databases">
        <title>Chromosome-level genomes of two armyworms, Mythimna separata and Mythimna loreyi, provide insights into the biosynthesis and reception of sex pheromones.</title>
        <authorList>
            <person name="Zhao H."/>
        </authorList>
    </citation>
    <scope>NUCLEOTIDE SEQUENCE</scope>
    <source>
        <strain evidence="1">BeijingLab</strain>
    </source>
</reference>
<protein>
    <submittedName>
        <fullName evidence="1">Uncharacterized protein</fullName>
    </submittedName>
</protein>
<keyword evidence="2" id="KW-1185">Reference proteome</keyword>
<gene>
    <name evidence="1" type="ORF">PYW08_010392</name>
</gene>
<evidence type="ECO:0000313" key="1">
    <source>
        <dbReference type="EMBL" id="KAJ8708026.1"/>
    </source>
</evidence>